<keyword evidence="7" id="KW-1185">Reference proteome</keyword>
<evidence type="ECO:0000313" key="6">
    <source>
        <dbReference type="EMBL" id="GIN63409.1"/>
    </source>
</evidence>
<keyword evidence="3 4" id="KW-0472">Membrane</keyword>
<feature type="transmembrane region" description="Helical" evidence="5">
    <location>
        <begin position="269"/>
        <end position="291"/>
    </location>
</feature>
<evidence type="ECO:0008006" key="8">
    <source>
        <dbReference type="Google" id="ProtNLM"/>
    </source>
</evidence>
<reference evidence="6" key="1">
    <citation type="submission" date="2021-03" db="EMBL/GenBank/DDBJ databases">
        <title>Antimicrobial resistance genes in bacteria isolated from Japanese honey, and their potential for conferring macrolide and lincosamide resistance in the American foulbrood pathogen Paenibacillus larvae.</title>
        <authorList>
            <person name="Okamoto M."/>
            <person name="Kumagai M."/>
            <person name="Kanamori H."/>
            <person name="Takamatsu D."/>
        </authorList>
    </citation>
    <scope>NUCLEOTIDE SEQUENCE</scope>
    <source>
        <strain evidence="6">J27TS8</strain>
    </source>
</reference>
<feature type="transmembrane region" description="Helical" evidence="5">
    <location>
        <begin position="339"/>
        <end position="357"/>
    </location>
</feature>
<dbReference type="AlphaFoldDB" id="A0A920BUU6"/>
<feature type="transmembrane region" description="Helical" evidence="5">
    <location>
        <begin position="311"/>
        <end position="330"/>
    </location>
</feature>
<feature type="transmembrane region" description="Helical" evidence="5">
    <location>
        <begin position="363"/>
        <end position="383"/>
    </location>
</feature>
<dbReference type="EMBL" id="BORC01000006">
    <property type="protein sequence ID" value="GIN63409.1"/>
    <property type="molecule type" value="Genomic_DNA"/>
</dbReference>
<dbReference type="InterPro" id="IPR050768">
    <property type="entry name" value="UPF0353/GerABKA_families"/>
</dbReference>
<gene>
    <name evidence="6" type="ORF">J27TS8_34020</name>
</gene>
<evidence type="ECO:0000313" key="7">
    <source>
        <dbReference type="Proteomes" id="UP000682111"/>
    </source>
</evidence>
<dbReference type="PANTHER" id="PTHR22550">
    <property type="entry name" value="SPORE GERMINATION PROTEIN"/>
    <property type="match status" value="1"/>
</dbReference>
<comment type="similarity">
    <text evidence="2 4">Belongs to the GerABKA family.</text>
</comment>
<dbReference type="GO" id="GO:0009847">
    <property type="term" value="P:spore germination"/>
    <property type="evidence" value="ECO:0007669"/>
    <property type="project" value="UniProtKB-UniRule"/>
</dbReference>
<dbReference type="PANTHER" id="PTHR22550:SF5">
    <property type="entry name" value="LEUCINE ZIPPER PROTEIN 4"/>
    <property type="match status" value="1"/>
</dbReference>
<evidence type="ECO:0000256" key="1">
    <source>
        <dbReference type="ARBA" id="ARBA00004141"/>
    </source>
</evidence>
<name>A0A920BUU6_9BACI</name>
<sequence>MDEVWKNLWEAFRENDDFFKIEQLVDDLQLIFFGLHSLMDFSSTIQEIEQVVTNMRNEQELASVLQSLGQRLEHQEEAHAEILKGNLVCCTSSKKYFISIKARPRTLDRAVEAPANETILSGPRNSFTEDLSINLGLMRKELVTKDLIVNSFLIGEEHKKEVTLLYVKKKASKKLVESITEHLRNKRKSNLETMQDLMKLLGISTWTLIPKFRITELPHEASQALTKGKVVFIIDRIPFALVLPSQLSDMFFSENDRNFLSPMSLMLRCLRVIGIFVAVLAPGLYIALVSVNPEVLRIELALSIAQSREGVPYPALLEVLLMLLVLELIIEASVRLPKSIGPTITMVGGIILGQAAVDAKLVSNLLIIVLAATMIANSTVIGFQNSISIRLFKYIFVFLASIYGILGIFAGLFIICSYLSSIRTFDIPYIPLKGEQGDVI</sequence>
<dbReference type="GO" id="GO:0005886">
    <property type="term" value="C:plasma membrane"/>
    <property type="evidence" value="ECO:0007669"/>
    <property type="project" value="UniProtKB-SubCell"/>
</dbReference>
<keyword evidence="5" id="KW-0812">Transmembrane</keyword>
<evidence type="ECO:0000256" key="5">
    <source>
        <dbReference type="SAM" id="Phobius"/>
    </source>
</evidence>
<dbReference type="InterPro" id="IPR004995">
    <property type="entry name" value="Spore_Ger"/>
</dbReference>
<keyword evidence="5" id="KW-1133">Transmembrane helix</keyword>
<dbReference type="RefSeq" id="WP_212934165.1">
    <property type="nucleotide sequence ID" value="NZ_BORC01000006.1"/>
</dbReference>
<proteinExistence type="inferred from homology"/>
<evidence type="ECO:0000256" key="4">
    <source>
        <dbReference type="PIRNR" id="PIRNR005690"/>
    </source>
</evidence>
<dbReference type="Proteomes" id="UP000682111">
    <property type="component" value="Unassembled WGS sequence"/>
</dbReference>
<comment type="subcellular location">
    <subcellularLocation>
        <location evidence="4">Cell membrane</location>
    </subcellularLocation>
    <subcellularLocation>
        <location evidence="1">Membrane</location>
        <topology evidence="1">Multi-pass membrane protein</topology>
    </subcellularLocation>
</comment>
<comment type="caution">
    <text evidence="6">The sequence shown here is derived from an EMBL/GenBank/DDBJ whole genome shotgun (WGS) entry which is preliminary data.</text>
</comment>
<evidence type="ECO:0000256" key="2">
    <source>
        <dbReference type="ARBA" id="ARBA00005278"/>
    </source>
</evidence>
<evidence type="ECO:0000256" key="3">
    <source>
        <dbReference type="ARBA" id="ARBA00023136"/>
    </source>
</evidence>
<dbReference type="Pfam" id="PF03323">
    <property type="entry name" value="GerA"/>
    <property type="match status" value="1"/>
</dbReference>
<accession>A0A920BUU6</accession>
<feature type="transmembrane region" description="Helical" evidence="5">
    <location>
        <begin position="395"/>
        <end position="420"/>
    </location>
</feature>
<organism evidence="6 7">
    <name type="scientific">Robertmurraya siralis</name>
    <dbReference type="NCBI Taxonomy" id="77777"/>
    <lineage>
        <taxon>Bacteria</taxon>
        <taxon>Bacillati</taxon>
        <taxon>Bacillota</taxon>
        <taxon>Bacilli</taxon>
        <taxon>Bacillales</taxon>
        <taxon>Bacillaceae</taxon>
        <taxon>Robertmurraya</taxon>
    </lineage>
</organism>
<protein>
    <recommendedName>
        <fullName evidence="8">Spore germination protein</fullName>
    </recommendedName>
</protein>
<dbReference type="PIRSF" id="PIRSF005690">
    <property type="entry name" value="GerBA"/>
    <property type="match status" value="1"/>
</dbReference>